<accession>A0A2T2NS10</accession>
<dbReference type="Proteomes" id="UP000240883">
    <property type="component" value="Unassembled WGS sequence"/>
</dbReference>
<reference evidence="2 3" key="1">
    <citation type="journal article" date="2018" name="Front. Microbiol.">
        <title>Genome-Wide Analysis of Corynespora cassiicola Leaf Fall Disease Putative Effectors.</title>
        <authorList>
            <person name="Lopez D."/>
            <person name="Ribeiro S."/>
            <person name="Label P."/>
            <person name="Fumanal B."/>
            <person name="Venisse J.S."/>
            <person name="Kohler A."/>
            <person name="de Oliveira R.R."/>
            <person name="Labutti K."/>
            <person name="Lipzen A."/>
            <person name="Lail K."/>
            <person name="Bauer D."/>
            <person name="Ohm R.A."/>
            <person name="Barry K.W."/>
            <person name="Spatafora J."/>
            <person name="Grigoriev I.V."/>
            <person name="Martin F.M."/>
            <person name="Pujade-Renaud V."/>
        </authorList>
    </citation>
    <scope>NUCLEOTIDE SEQUENCE [LARGE SCALE GENOMIC DNA]</scope>
    <source>
        <strain evidence="2 3">Philippines</strain>
    </source>
</reference>
<evidence type="ECO:0000256" key="1">
    <source>
        <dbReference type="SAM" id="MobiDB-lite"/>
    </source>
</evidence>
<evidence type="ECO:0000313" key="3">
    <source>
        <dbReference type="Proteomes" id="UP000240883"/>
    </source>
</evidence>
<feature type="region of interest" description="Disordered" evidence="1">
    <location>
        <begin position="107"/>
        <end position="132"/>
    </location>
</feature>
<dbReference type="AlphaFoldDB" id="A0A2T2NS10"/>
<dbReference type="EMBL" id="KZ678134">
    <property type="protein sequence ID" value="PSN67878.1"/>
    <property type="molecule type" value="Genomic_DNA"/>
</dbReference>
<gene>
    <name evidence="2" type="ORF">BS50DRAFT_453232</name>
</gene>
<keyword evidence="3" id="KW-1185">Reference proteome</keyword>
<feature type="non-terminal residue" evidence="2">
    <location>
        <position position="464"/>
    </location>
</feature>
<sequence>MAATVGTSGSGSPDMALVSELLEEISRHPPAVEARKLLVEHYISIGWLDAANENAKQLKKDAPRDPEVKSFLAILEKKPELPAAQPTSSTTALASIATRPNFSAPASVFSSLKPSKRKNPQPTIQLPENLDETRQELTRDYRALREKAKYLLTDFLHLQALQKQAGLPQSKKTHRIKAIAEQNTSTQTHRPVFVRSRARDIQARPSEALEIIILDLENTLEWSREADRADDDIARDALVQRVRALESALPEDLKLHCELGLMHVEHENLERNYVNDETMLGDPVKEIPRANFYVTEDNFAWDMEELAQAISANGGIMRNPLSKDMFTPKDVRGILMHVHGEKLRALQVEQHEMSKGVRLETIQQMELLSGILLEDQTSDALPSRRAVDEFMAYIATLPELEQKAINGLKCPAKDSHTGQAYDFTIGEAVQDAKGNKVCFHKTGDFIKQAAEYLARNSSKSPNAD</sequence>
<evidence type="ECO:0000313" key="2">
    <source>
        <dbReference type="EMBL" id="PSN67878.1"/>
    </source>
</evidence>
<protein>
    <submittedName>
        <fullName evidence="2">Uncharacterized protein</fullName>
    </submittedName>
</protein>
<proteinExistence type="predicted"/>
<name>A0A2T2NS10_CORCC</name>
<dbReference type="OrthoDB" id="5379086at2759"/>
<organism evidence="2 3">
    <name type="scientific">Corynespora cassiicola Philippines</name>
    <dbReference type="NCBI Taxonomy" id="1448308"/>
    <lineage>
        <taxon>Eukaryota</taxon>
        <taxon>Fungi</taxon>
        <taxon>Dikarya</taxon>
        <taxon>Ascomycota</taxon>
        <taxon>Pezizomycotina</taxon>
        <taxon>Dothideomycetes</taxon>
        <taxon>Pleosporomycetidae</taxon>
        <taxon>Pleosporales</taxon>
        <taxon>Corynesporascaceae</taxon>
        <taxon>Corynespora</taxon>
    </lineage>
</organism>